<comment type="caution">
    <text evidence="2">The sequence shown here is derived from an EMBL/GenBank/DDBJ whole genome shotgun (WGS) entry which is preliminary data.</text>
</comment>
<name>A0A9W8TJ53_9PEZI</name>
<feature type="region of interest" description="Disordered" evidence="1">
    <location>
        <begin position="260"/>
        <end position="283"/>
    </location>
</feature>
<feature type="compositionally biased region" description="Acidic residues" evidence="1">
    <location>
        <begin position="263"/>
        <end position="274"/>
    </location>
</feature>
<dbReference type="VEuPathDB" id="FungiDB:F4678DRAFT_482038"/>
<feature type="region of interest" description="Disordered" evidence="1">
    <location>
        <begin position="1"/>
        <end position="20"/>
    </location>
</feature>
<keyword evidence="3" id="KW-1185">Reference proteome</keyword>
<protein>
    <submittedName>
        <fullName evidence="2">Uncharacterized protein</fullName>
    </submittedName>
</protein>
<evidence type="ECO:0000256" key="1">
    <source>
        <dbReference type="SAM" id="MobiDB-lite"/>
    </source>
</evidence>
<reference evidence="2" key="1">
    <citation type="submission" date="2022-07" db="EMBL/GenBank/DDBJ databases">
        <title>Genome Sequence of Xylaria arbuscula.</title>
        <authorList>
            <person name="Buettner E."/>
        </authorList>
    </citation>
    <scope>NUCLEOTIDE SEQUENCE</scope>
    <source>
        <strain evidence="2">VT107</strain>
    </source>
</reference>
<organism evidence="2 3">
    <name type="scientific">Xylaria arbuscula</name>
    <dbReference type="NCBI Taxonomy" id="114810"/>
    <lineage>
        <taxon>Eukaryota</taxon>
        <taxon>Fungi</taxon>
        <taxon>Dikarya</taxon>
        <taxon>Ascomycota</taxon>
        <taxon>Pezizomycotina</taxon>
        <taxon>Sordariomycetes</taxon>
        <taxon>Xylariomycetidae</taxon>
        <taxon>Xylariales</taxon>
        <taxon>Xylariaceae</taxon>
        <taxon>Xylaria</taxon>
    </lineage>
</organism>
<accession>A0A9W8TJ53</accession>
<gene>
    <name evidence="2" type="ORF">NPX13_g9346</name>
</gene>
<dbReference type="AlphaFoldDB" id="A0A9W8TJ53"/>
<dbReference type="EMBL" id="JANPWZ010002272">
    <property type="protein sequence ID" value="KAJ3560313.1"/>
    <property type="molecule type" value="Genomic_DNA"/>
</dbReference>
<sequence length="283" mass="33130">MPKKHWKSGKGKARERTTMEGLSSVTPDWIELGPFPKSFKKECVARIEAGYLKRLPPPPLKIAPKPYQEYDQPHLTTFTFSPDPSDRTLKQDWIGVMHVKCDSVARLMREGFHWDKTNVMLEEGWIDWEPHGPGYPMRQDGRLWSVVRHYAIEDLDYSLRWIAHLKIFALDPVTLYRFNIGKLSSENVHSARVTNLDGDVIYRWYPQSPEHCFNLVYDDMPLEGWWPWPKEEQGEKETPEWTVDEHHIEGFSQLCDNATEQSLSEDELPLLSEDEPSHSPEDW</sequence>
<evidence type="ECO:0000313" key="2">
    <source>
        <dbReference type="EMBL" id="KAJ3560313.1"/>
    </source>
</evidence>
<dbReference type="Proteomes" id="UP001148614">
    <property type="component" value="Unassembled WGS sequence"/>
</dbReference>
<feature type="compositionally biased region" description="Basic residues" evidence="1">
    <location>
        <begin position="1"/>
        <end position="11"/>
    </location>
</feature>
<proteinExistence type="predicted"/>
<evidence type="ECO:0000313" key="3">
    <source>
        <dbReference type="Proteomes" id="UP001148614"/>
    </source>
</evidence>